<sequence length="222" mass="25892">MKCSNCQNEIIENLTLIEWFITPNILCFRCQQQFHHLQEVKTCPGCGRENTGELCQDCQQWQRAQGYTLQNKALFSYDEGFQQWIEAYKFKGDYRLRRVIANELQQELKKYANFMICPIPLSEERFAQRGFNQVIGCLEAAGIEYQKLLQRKADGQPQSMKTRAERLMMPQPYVLKVDEIKIRGQNILIIDDVYTTGRTLFHAAEILYEKGARTVGSLTFAR</sequence>
<dbReference type="InterPro" id="IPR000836">
    <property type="entry name" value="PRTase_dom"/>
</dbReference>
<dbReference type="EMBL" id="JAFREM010000025">
    <property type="protein sequence ID" value="MBO1307510.1"/>
    <property type="molecule type" value="Genomic_DNA"/>
</dbReference>
<dbReference type="Gene3D" id="3.40.50.2020">
    <property type="match status" value="1"/>
</dbReference>
<comment type="caution">
    <text evidence="3">The sequence shown here is derived from an EMBL/GenBank/DDBJ whole genome shotgun (WGS) entry which is preliminary data.</text>
</comment>
<feature type="domain" description="Phosphoribosyltransferase" evidence="2">
    <location>
        <begin position="154"/>
        <end position="221"/>
    </location>
</feature>
<name>A0ABS3LD04_9ENTE</name>
<evidence type="ECO:0000259" key="2">
    <source>
        <dbReference type="Pfam" id="PF00156"/>
    </source>
</evidence>
<comment type="similarity">
    <text evidence="1">Belongs to the ComF/GntX family.</text>
</comment>
<protein>
    <submittedName>
        <fullName evidence="3">ComF family protein</fullName>
    </submittedName>
</protein>
<reference evidence="3 4" key="1">
    <citation type="submission" date="2021-03" db="EMBL/GenBank/DDBJ databases">
        <title>Enterococcal diversity collection.</title>
        <authorList>
            <person name="Gilmore M.S."/>
            <person name="Schwartzman J."/>
            <person name="Van Tyne D."/>
            <person name="Martin M."/>
            <person name="Earl A.M."/>
            <person name="Manson A.L."/>
            <person name="Straub T."/>
            <person name="Salamzade R."/>
            <person name="Saavedra J."/>
            <person name="Lebreton F."/>
            <person name="Prichula J."/>
            <person name="Schaufler K."/>
            <person name="Gaca A."/>
            <person name="Sgardioli B."/>
            <person name="Wagenaar J."/>
            <person name="Strong T."/>
        </authorList>
    </citation>
    <scope>NUCLEOTIDE SEQUENCE [LARGE SCALE GENOMIC DNA]</scope>
    <source>
        <strain evidence="3 4">669A</strain>
    </source>
</reference>
<dbReference type="RefSeq" id="WP_207674509.1">
    <property type="nucleotide sequence ID" value="NZ_JAFREM010000025.1"/>
</dbReference>
<dbReference type="Pfam" id="PF00156">
    <property type="entry name" value="Pribosyltran"/>
    <property type="match status" value="1"/>
</dbReference>
<evidence type="ECO:0000313" key="3">
    <source>
        <dbReference type="EMBL" id="MBO1307510.1"/>
    </source>
</evidence>
<evidence type="ECO:0000313" key="4">
    <source>
        <dbReference type="Proteomes" id="UP000664601"/>
    </source>
</evidence>
<accession>A0ABS3LD04</accession>
<dbReference type="Proteomes" id="UP000664601">
    <property type="component" value="Unassembled WGS sequence"/>
</dbReference>
<dbReference type="CDD" id="cd06223">
    <property type="entry name" value="PRTases_typeI"/>
    <property type="match status" value="1"/>
</dbReference>
<dbReference type="SUPFAM" id="SSF53271">
    <property type="entry name" value="PRTase-like"/>
    <property type="match status" value="1"/>
</dbReference>
<dbReference type="PANTHER" id="PTHR47505:SF1">
    <property type="entry name" value="DNA UTILIZATION PROTEIN YHGH"/>
    <property type="match status" value="1"/>
</dbReference>
<keyword evidence="4" id="KW-1185">Reference proteome</keyword>
<proteinExistence type="inferred from homology"/>
<gene>
    <name evidence="3" type="ORF">JZO70_15145</name>
</gene>
<organism evidence="3 4">
    <name type="scientific">Candidatus Enterococcus moelleringii</name>
    <dbReference type="NCBI Taxonomy" id="2815325"/>
    <lineage>
        <taxon>Bacteria</taxon>
        <taxon>Bacillati</taxon>
        <taxon>Bacillota</taxon>
        <taxon>Bacilli</taxon>
        <taxon>Lactobacillales</taxon>
        <taxon>Enterococcaceae</taxon>
        <taxon>Enterococcus</taxon>
    </lineage>
</organism>
<evidence type="ECO:0000256" key="1">
    <source>
        <dbReference type="ARBA" id="ARBA00008007"/>
    </source>
</evidence>
<dbReference type="PANTHER" id="PTHR47505">
    <property type="entry name" value="DNA UTILIZATION PROTEIN YHGH"/>
    <property type="match status" value="1"/>
</dbReference>
<dbReference type="InterPro" id="IPR029057">
    <property type="entry name" value="PRTase-like"/>
</dbReference>
<dbReference type="InterPro" id="IPR051910">
    <property type="entry name" value="ComF/GntX_DNA_util-trans"/>
</dbReference>